<dbReference type="GeneTree" id="ENSGT01120000271858"/>
<dbReference type="Pfam" id="PF04548">
    <property type="entry name" value="AIG1"/>
    <property type="match status" value="1"/>
</dbReference>
<dbReference type="SUPFAM" id="SSF52540">
    <property type="entry name" value="P-loop containing nucleoside triphosphate hydrolases"/>
    <property type="match status" value="1"/>
</dbReference>
<reference evidence="5" key="2">
    <citation type="submission" date="2025-08" db="UniProtKB">
        <authorList>
            <consortium name="Ensembl"/>
        </authorList>
    </citation>
    <scope>IDENTIFICATION</scope>
</reference>
<sequence length="226" mass="25249">TSCVPPGPPSLRLVLIGKTGVGKSATGNTIFGQNVFKSSGLMSSVTSKCEKKTMMMGSRQVQIIDTPGLFDTDLPEDKIREEIGKCISLSSPGPHVFLLLIAVGRFTKEESETLLMIQDIFGEQAKEYIIVGFTRGDVLGSSEVRKLIDDCGGRYHVFNNKNQDTEHQTTSLLDKVDRMIEKNGGSFYTCEMFQEIERQIAAKEEKLLLQKLEEISNLYQVVFFFY</sequence>
<dbReference type="Gene3D" id="3.40.50.300">
    <property type="entry name" value="P-loop containing nucleotide triphosphate hydrolases"/>
    <property type="match status" value="1"/>
</dbReference>
<keyword evidence="2" id="KW-0547">Nucleotide-binding</keyword>
<reference evidence="5 6" key="1">
    <citation type="submission" date="2020-06" db="EMBL/GenBank/DDBJ databases">
        <authorList>
            <consortium name="Wellcome Sanger Institute Data Sharing"/>
        </authorList>
    </citation>
    <scope>NUCLEOTIDE SEQUENCE [LARGE SCALE GENOMIC DNA]</scope>
</reference>
<keyword evidence="6" id="KW-1185">Reference proteome</keyword>
<dbReference type="AlphaFoldDB" id="A0AAY4DYZ0"/>
<dbReference type="PANTHER" id="PTHR10903:SF170">
    <property type="entry name" value="GTPASE IMAP FAMILY MEMBER 7"/>
    <property type="match status" value="1"/>
</dbReference>
<evidence type="ECO:0000313" key="5">
    <source>
        <dbReference type="Ensembl" id="ENSDCDP00010050384.1"/>
    </source>
</evidence>
<evidence type="ECO:0000313" key="6">
    <source>
        <dbReference type="Proteomes" id="UP000694580"/>
    </source>
</evidence>
<dbReference type="InterPro" id="IPR027417">
    <property type="entry name" value="P-loop_NTPase"/>
</dbReference>
<dbReference type="FunFam" id="3.40.50.300:FF:000366">
    <property type="entry name" value="GTPase, IMAP family member 2"/>
    <property type="match status" value="1"/>
</dbReference>
<protein>
    <recommendedName>
        <fullName evidence="4">AIG1-type G domain-containing protein</fullName>
    </recommendedName>
</protein>
<dbReference type="CDD" id="cd01852">
    <property type="entry name" value="AIG1"/>
    <property type="match status" value="1"/>
</dbReference>
<dbReference type="GO" id="GO:0005525">
    <property type="term" value="F:GTP binding"/>
    <property type="evidence" value="ECO:0007669"/>
    <property type="project" value="UniProtKB-KW"/>
</dbReference>
<dbReference type="InterPro" id="IPR006703">
    <property type="entry name" value="G_AIG1"/>
</dbReference>
<evidence type="ECO:0000256" key="3">
    <source>
        <dbReference type="ARBA" id="ARBA00023134"/>
    </source>
</evidence>
<name>A0AAY4DYZ0_9TELE</name>
<evidence type="ECO:0000256" key="1">
    <source>
        <dbReference type="ARBA" id="ARBA00008535"/>
    </source>
</evidence>
<reference evidence="5" key="3">
    <citation type="submission" date="2025-09" db="UniProtKB">
        <authorList>
            <consortium name="Ensembl"/>
        </authorList>
    </citation>
    <scope>IDENTIFICATION</scope>
</reference>
<keyword evidence="3" id="KW-0342">GTP-binding</keyword>
<dbReference type="PROSITE" id="PS51720">
    <property type="entry name" value="G_AIG1"/>
    <property type="match status" value="1"/>
</dbReference>
<proteinExistence type="inferred from homology"/>
<dbReference type="InterPro" id="IPR045058">
    <property type="entry name" value="GIMA/IAN/Toc"/>
</dbReference>
<feature type="domain" description="AIG1-type G" evidence="4">
    <location>
        <begin position="8"/>
        <end position="197"/>
    </location>
</feature>
<dbReference type="Ensembl" id="ENSDCDT00010060806.1">
    <property type="protein sequence ID" value="ENSDCDP00010050384.1"/>
    <property type="gene ID" value="ENSDCDG00010029885.1"/>
</dbReference>
<organism evidence="5 6">
    <name type="scientific">Denticeps clupeoides</name>
    <name type="common">denticle herring</name>
    <dbReference type="NCBI Taxonomy" id="299321"/>
    <lineage>
        <taxon>Eukaryota</taxon>
        <taxon>Metazoa</taxon>
        <taxon>Chordata</taxon>
        <taxon>Craniata</taxon>
        <taxon>Vertebrata</taxon>
        <taxon>Euteleostomi</taxon>
        <taxon>Actinopterygii</taxon>
        <taxon>Neopterygii</taxon>
        <taxon>Teleostei</taxon>
        <taxon>Clupei</taxon>
        <taxon>Clupeiformes</taxon>
        <taxon>Denticipitoidei</taxon>
        <taxon>Denticipitidae</taxon>
        <taxon>Denticeps</taxon>
    </lineage>
</organism>
<evidence type="ECO:0000256" key="2">
    <source>
        <dbReference type="ARBA" id="ARBA00022741"/>
    </source>
</evidence>
<accession>A0AAY4DYZ0</accession>
<evidence type="ECO:0000259" key="4">
    <source>
        <dbReference type="PROSITE" id="PS51720"/>
    </source>
</evidence>
<dbReference type="PANTHER" id="PTHR10903">
    <property type="entry name" value="GTPASE, IMAP FAMILY MEMBER-RELATED"/>
    <property type="match status" value="1"/>
</dbReference>
<comment type="similarity">
    <text evidence="1">Belongs to the TRAFAC class TrmE-Era-EngA-EngB-Septin-like GTPase superfamily. AIG1/Toc34/Toc159-like paraseptin GTPase family. IAN subfamily.</text>
</comment>
<dbReference type="Proteomes" id="UP000694580">
    <property type="component" value="Chromosome 11"/>
</dbReference>